<dbReference type="InterPro" id="IPR007804">
    <property type="entry name" value="GvpG"/>
</dbReference>
<gene>
    <name evidence="1" type="ORF">DJ010_13475</name>
</gene>
<organism evidence="1 2">
    <name type="scientific">Nocardioides silvaticus</name>
    <dbReference type="NCBI Taxonomy" id="2201891"/>
    <lineage>
        <taxon>Bacteria</taxon>
        <taxon>Bacillati</taxon>
        <taxon>Actinomycetota</taxon>
        <taxon>Actinomycetes</taxon>
        <taxon>Propionibacteriales</taxon>
        <taxon>Nocardioidaceae</taxon>
        <taxon>Nocardioides</taxon>
    </lineage>
</organism>
<dbReference type="RefSeq" id="WP_109694604.1">
    <property type="nucleotide sequence ID" value="NZ_QGDD01000006.1"/>
</dbReference>
<accession>A0A316TEC6</accession>
<proteinExistence type="predicted"/>
<protein>
    <submittedName>
        <fullName evidence="1">Gas vesicle protein</fullName>
    </submittedName>
</protein>
<evidence type="ECO:0000313" key="1">
    <source>
        <dbReference type="EMBL" id="PWN02138.1"/>
    </source>
</evidence>
<evidence type="ECO:0000313" key="2">
    <source>
        <dbReference type="Proteomes" id="UP000245507"/>
    </source>
</evidence>
<dbReference type="EMBL" id="QGDD01000006">
    <property type="protein sequence ID" value="PWN02138.1"/>
    <property type="molecule type" value="Genomic_DNA"/>
</dbReference>
<name>A0A316TEC6_9ACTN</name>
<dbReference type="AlphaFoldDB" id="A0A316TEC6"/>
<sequence length="80" mass="8880">MGILTGILGLPLAPLRGTVAIGEQVLRQAEAAYYDPAVIKRQLETVEEQHRAGLLTDEEAAWWESELLERLVEGADRVRP</sequence>
<keyword evidence="2" id="KW-1185">Reference proteome</keyword>
<dbReference type="Pfam" id="PF05120">
    <property type="entry name" value="GvpG"/>
    <property type="match status" value="1"/>
</dbReference>
<dbReference type="OrthoDB" id="3541554at2"/>
<comment type="caution">
    <text evidence="1">The sequence shown here is derived from an EMBL/GenBank/DDBJ whole genome shotgun (WGS) entry which is preliminary data.</text>
</comment>
<dbReference type="Proteomes" id="UP000245507">
    <property type="component" value="Unassembled WGS sequence"/>
</dbReference>
<reference evidence="1 2" key="1">
    <citation type="submission" date="2018-05" db="EMBL/GenBank/DDBJ databases">
        <title>Nocardioides silvaticus genome.</title>
        <authorList>
            <person name="Li C."/>
            <person name="Wang G."/>
        </authorList>
    </citation>
    <scope>NUCLEOTIDE SEQUENCE [LARGE SCALE GENOMIC DNA]</scope>
    <source>
        <strain evidence="1 2">CCTCC AB 2018079</strain>
    </source>
</reference>